<keyword evidence="2" id="KW-1185">Reference proteome</keyword>
<gene>
    <name evidence="1" type="ORF">RM779_06725</name>
</gene>
<dbReference type="Proteomes" id="UP001183615">
    <property type="component" value="Unassembled WGS sequence"/>
</dbReference>
<name>A0ABU2S3V0_9ACTN</name>
<comment type="caution">
    <text evidence="1">The sequence shown here is derived from an EMBL/GenBank/DDBJ whole genome shotgun (WGS) entry which is preliminary data.</text>
</comment>
<organism evidence="1 2">
    <name type="scientific">Streptomyces johnsoniae</name>
    <dbReference type="NCBI Taxonomy" id="3075532"/>
    <lineage>
        <taxon>Bacteria</taxon>
        <taxon>Bacillati</taxon>
        <taxon>Actinomycetota</taxon>
        <taxon>Actinomycetes</taxon>
        <taxon>Kitasatosporales</taxon>
        <taxon>Streptomycetaceae</taxon>
        <taxon>Streptomyces</taxon>
    </lineage>
</organism>
<dbReference type="EMBL" id="JAVREV010000003">
    <property type="protein sequence ID" value="MDT0442290.1"/>
    <property type="molecule type" value="Genomic_DNA"/>
</dbReference>
<sequence>MQDGERDRADIAIEWLHSHFEDDPAPHIEFRREERSISDAAYGRLLDIIFGADI</sequence>
<reference evidence="2" key="1">
    <citation type="submission" date="2023-07" db="EMBL/GenBank/DDBJ databases">
        <title>30 novel species of actinomycetes from the DSMZ collection.</title>
        <authorList>
            <person name="Nouioui I."/>
        </authorList>
    </citation>
    <scope>NUCLEOTIDE SEQUENCE [LARGE SCALE GENOMIC DNA]</scope>
    <source>
        <strain evidence="2">DSM 41886</strain>
    </source>
</reference>
<proteinExistence type="predicted"/>
<evidence type="ECO:0000313" key="1">
    <source>
        <dbReference type="EMBL" id="MDT0442290.1"/>
    </source>
</evidence>
<accession>A0ABU2S3V0</accession>
<protein>
    <submittedName>
        <fullName evidence="1">Uncharacterized protein</fullName>
    </submittedName>
</protein>
<dbReference type="RefSeq" id="WP_311616726.1">
    <property type="nucleotide sequence ID" value="NZ_JAVREV010000003.1"/>
</dbReference>
<evidence type="ECO:0000313" key="2">
    <source>
        <dbReference type="Proteomes" id="UP001183615"/>
    </source>
</evidence>